<reference evidence="3" key="1">
    <citation type="submission" date="2012-12" db="EMBL/GenBank/DDBJ databases">
        <authorList>
            <person name="Hellsten U."/>
            <person name="Grimwood J."/>
            <person name="Chapman J.A."/>
            <person name="Shapiro H."/>
            <person name="Aerts A."/>
            <person name="Otillar R.P."/>
            <person name="Terry A.Y."/>
            <person name="Boore J.L."/>
            <person name="Simakov O."/>
            <person name="Marletaz F."/>
            <person name="Cho S.-J."/>
            <person name="Edsinger-Gonzales E."/>
            <person name="Havlak P."/>
            <person name="Kuo D.-H."/>
            <person name="Larsson T."/>
            <person name="Lv J."/>
            <person name="Arendt D."/>
            <person name="Savage R."/>
            <person name="Osoegawa K."/>
            <person name="de Jong P."/>
            <person name="Lindberg D.R."/>
            <person name="Seaver E.C."/>
            <person name="Weisblat D.A."/>
            <person name="Putnam N.H."/>
            <person name="Grigoriev I.V."/>
            <person name="Rokhsar D.S."/>
        </authorList>
    </citation>
    <scope>NUCLEOTIDE SEQUENCE</scope>
    <source>
        <strain evidence="3">I ESC-2004</strain>
    </source>
</reference>
<dbReference type="OMA" id="RSYDYKM"/>
<reference evidence="1 3" key="2">
    <citation type="journal article" date="2013" name="Nature">
        <title>Insights into bilaterian evolution from three spiralian genomes.</title>
        <authorList>
            <person name="Simakov O."/>
            <person name="Marletaz F."/>
            <person name="Cho S.J."/>
            <person name="Edsinger-Gonzales E."/>
            <person name="Havlak P."/>
            <person name="Hellsten U."/>
            <person name="Kuo D.H."/>
            <person name="Larsson T."/>
            <person name="Lv J."/>
            <person name="Arendt D."/>
            <person name="Savage R."/>
            <person name="Osoegawa K."/>
            <person name="de Jong P."/>
            <person name="Grimwood J."/>
            <person name="Chapman J.A."/>
            <person name="Shapiro H."/>
            <person name="Aerts A."/>
            <person name="Otillar R.P."/>
            <person name="Terry A.Y."/>
            <person name="Boore J.L."/>
            <person name="Grigoriev I.V."/>
            <person name="Lindberg D.R."/>
            <person name="Seaver E.C."/>
            <person name="Weisblat D.A."/>
            <person name="Putnam N.H."/>
            <person name="Rokhsar D.S."/>
        </authorList>
    </citation>
    <scope>NUCLEOTIDE SEQUENCE</scope>
    <source>
        <strain evidence="1 3">I ESC-2004</strain>
    </source>
</reference>
<proteinExistence type="predicted"/>
<organism evidence="1">
    <name type="scientific">Capitella teleta</name>
    <name type="common">Polychaete worm</name>
    <dbReference type="NCBI Taxonomy" id="283909"/>
    <lineage>
        <taxon>Eukaryota</taxon>
        <taxon>Metazoa</taxon>
        <taxon>Spiralia</taxon>
        <taxon>Lophotrochozoa</taxon>
        <taxon>Annelida</taxon>
        <taxon>Polychaeta</taxon>
        <taxon>Sedentaria</taxon>
        <taxon>Scolecida</taxon>
        <taxon>Capitellidae</taxon>
        <taxon>Capitella</taxon>
    </lineage>
</organism>
<accession>R7VB41</accession>
<evidence type="ECO:0000313" key="1">
    <source>
        <dbReference type="EMBL" id="ELU13541.1"/>
    </source>
</evidence>
<dbReference type="EnsemblMetazoa" id="CapteT218237">
    <property type="protein sequence ID" value="CapteP218237"/>
    <property type="gene ID" value="CapteG218237"/>
</dbReference>
<dbReference type="EMBL" id="AMQN01005082">
    <property type="status" value="NOT_ANNOTATED_CDS"/>
    <property type="molecule type" value="Genomic_DNA"/>
</dbReference>
<dbReference type="HOGENOM" id="CLU_1290042_0_0_1"/>
<dbReference type="EMBL" id="KB295123">
    <property type="protein sequence ID" value="ELU13541.1"/>
    <property type="molecule type" value="Genomic_DNA"/>
</dbReference>
<keyword evidence="3" id="KW-1185">Reference proteome</keyword>
<reference evidence="2" key="3">
    <citation type="submission" date="2015-06" db="UniProtKB">
        <authorList>
            <consortium name="EnsemblMetazoa"/>
        </authorList>
    </citation>
    <scope>IDENTIFICATION</scope>
</reference>
<protein>
    <submittedName>
        <fullName evidence="1 2">Uncharacterized protein</fullName>
    </submittedName>
</protein>
<gene>
    <name evidence="1" type="ORF">CAPTEDRAFT_218237</name>
</gene>
<evidence type="ECO:0000313" key="3">
    <source>
        <dbReference type="Proteomes" id="UP000014760"/>
    </source>
</evidence>
<sequence>MLKTNEGLLETRNAGGRIWLTHQAVSRTRRMTSLHNEHTKTILEKQRNAIQKEISHSEISNERARKPVAKKLSELQSYKASLDQHRKSCTQSGIPRAERLYGVYQGHTSNDLRPLMEKIIAWNDPQAKKKRVIQRQLTSGMRNGSIIDLTEAKVKFDQLLNRPFPNAVVQKDRKEACLRLPPVVVSKAMIKRRNTKERKALVNLLFLNRSHSTL</sequence>
<evidence type="ECO:0000313" key="2">
    <source>
        <dbReference type="EnsemblMetazoa" id="CapteP218237"/>
    </source>
</evidence>
<dbReference type="Proteomes" id="UP000014760">
    <property type="component" value="Unassembled WGS sequence"/>
</dbReference>
<dbReference type="AlphaFoldDB" id="R7VB41"/>
<name>R7VB41_CAPTE</name>